<feature type="compositionally biased region" description="Basic and acidic residues" evidence="1">
    <location>
        <begin position="53"/>
        <end position="62"/>
    </location>
</feature>
<dbReference type="EMBL" id="CAUYUJ010009283">
    <property type="protein sequence ID" value="CAK0826301.1"/>
    <property type="molecule type" value="Genomic_DNA"/>
</dbReference>
<feature type="non-terminal residue" evidence="2">
    <location>
        <position position="1"/>
    </location>
</feature>
<feature type="compositionally biased region" description="Low complexity" evidence="1">
    <location>
        <begin position="348"/>
        <end position="367"/>
    </location>
</feature>
<proteinExistence type="predicted"/>
<sequence>GEAAGPLAQARSLELLAAFKEELERLVEKHVGYAVGNLEEELRSTLVKTVKEEVARLREPPKPLESQPASEAGSESADKSTKGPAGKGSGRAAPAPGLLARETPGHCGEGPQPGAGTQPLAHGGGEAPVPPAQPAEVSQPHPRSCGQSRAGSLGPPEAQGKERKPAEGAQEAGTQMKGPGDFSARQWRKWREQQEREELAQLPPAKKKKVAQDLRKKLKGKWPGLEQEEDRHVVKAVHYDFCECEHFEAGWDLETVFELFEDCPKAALCEATERNDAIADKPQRDLERVQEEPTAPLAATASAKGPEAGHEPQATREGACDQGGSKKPKKGGRREWRKLDVHGAALKEAPAAASGSAANSNGSEACSRPARGATNKGRYGNGAGKGGRDHEGPPSSGFAAEFVEAVRKGYGQPKVDELVEGPLRTEFEACMATVEGILVKAGPQKAAECQAALLHTIEQLMQEK</sequence>
<evidence type="ECO:0000256" key="1">
    <source>
        <dbReference type="SAM" id="MobiDB-lite"/>
    </source>
</evidence>
<gene>
    <name evidence="2" type="ORF">PCOR1329_LOCUS26219</name>
</gene>
<keyword evidence="3" id="KW-1185">Reference proteome</keyword>
<feature type="compositionally biased region" description="Basic and acidic residues" evidence="1">
    <location>
        <begin position="189"/>
        <end position="199"/>
    </location>
</feature>
<protein>
    <submittedName>
        <fullName evidence="2">Uncharacterized protein</fullName>
    </submittedName>
</protein>
<feature type="non-terminal residue" evidence="2">
    <location>
        <position position="464"/>
    </location>
</feature>
<evidence type="ECO:0000313" key="2">
    <source>
        <dbReference type="EMBL" id="CAK0826301.1"/>
    </source>
</evidence>
<feature type="region of interest" description="Disordered" evidence="1">
    <location>
        <begin position="348"/>
        <end position="397"/>
    </location>
</feature>
<organism evidence="2 3">
    <name type="scientific">Prorocentrum cordatum</name>
    <dbReference type="NCBI Taxonomy" id="2364126"/>
    <lineage>
        <taxon>Eukaryota</taxon>
        <taxon>Sar</taxon>
        <taxon>Alveolata</taxon>
        <taxon>Dinophyceae</taxon>
        <taxon>Prorocentrales</taxon>
        <taxon>Prorocentraceae</taxon>
        <taxon>Prorocentrum</taxon>
    </lineage>
</organism>
<accession>A0ABN9S3F5</accession>
<dbReference type="Proteomes" id="UP001189429">
    <property type="component" value="Unassembled WGS sequence"/>
</dbReference>
<evidence type="ECO:0000313" key="3">
    <source>
        <dbReference type="Proteomes" id="UP001189429"/>
    </source>
</evidence>
<feature type="compositionally biased region" description="Basic and acidic residues" evidence="1">
    <location>
        <begin position="279"/>
        <end position="291"/>
    </location>
</feature>
<comment type="caution">
    <text evidence="2">The sequence shown here is derived from an EMBL/GenBank/DDBJ whole genome shotgun (WGS) entry which is preliminary data.</text>
</comment>
<name>A0ABN9S3F5_9DINO</name>
<feature type="region of interest" description="Disordered" evidence="1">
    <location>
        <begin position="279"/>
        <end position="336"/>
    </location>
</feature>
<feature type="region of interest" description="Disordered" evidence="1">
    <location>
        <begin position="53"/>
        <end position="215"/>
    </location>
</feature>
<reference evidence="2" key="1">
    <citation type="submission" date="2023-10" db="EMBL/GenBank/DDBJ databases">
        <authorList>
            <person name="Chen Y."/>
            <person name="Shah S."/>
            <person name="Dougan E. K."/>
            <person name="Thang M."/>
            <person name="Chan C."/>
        </authorList>
    </citation>
    <scope>NUCLEOTIDE SEQUENCE [LARGE SCALE GENOMIC DNA]</scope>
</reference>